<dbReference type="RefSeq" id="XP_020898069.1">
    <property type="nucleotide sequence ID" value="XM_021042410.2"/>
</dbReference>
<evidence type="ECO:0000313" key="4">
    <source>
        <dbReference type="Proteomes" id="UP000887567"/>
    </source>
</evidence>
<organism evidence="3 4">
    <name type="scientific">Exaiptasia diaphana</name>
    <name type="common">Tropical sea anemone</name>
    <name type="synonym">Aiptasia pulchella</name>
    <dbReference type="NCBI Taxonomy" id="2652724"/>
    <lineage>
        <taxon>Eukaryota</taxon>
        <taxon>Metazoa</taxon>
        <taxon>Cnidaria</taxon>
        <taxon>Anthozoa</taxon>
        <taxon>Hexacorallia</taxon>
        <taxon>Actiniaria</taxon>
        <taxon>Aiptasiidae</taxon>
        <taxon>Exaiptasia</taxon>
    </lineage>
</organism>
<evidence type="ECO:0000313" key="3">
    <source>
        <dbReference type="EnsemblMetazoa" id="XP_020898072.1"/>
    </source>
</evidence>
<keyword evidence="2" id="KW-0812">Transmembrane</keyword>
<protein>
    <submittedName>
        <fullName evidence="3">Uncharacterized protein</fullName>
    </submittedName>
</protein>
<dbReference type="RefSeq" id="XP_020898071.1">
    <property type="nucleotide sequence ID" value="XM_021042412.2"/>
</dbReference>
<sequence>MVVETFVLALILLVILLIVLMVCVKRQGHKKSNEEIAVKGLKRQSLEYSEYEVMPAISKTQKTTVNYQSEYKALDPSKITTRNQEYASLSVITSTSKSSLASITSGHDVKTSDNSAKSKRQGIVISSLSVDRRIPSASQGEEAASSKQLPVCKPKPSQTIDREKLKFNQQQTPALSRKRNNDGTAGSFKPAIRPKPDCKRLKKPQHRYENAILNN</sequence>
<feature type="region of interest" description="Disordered" evidence="1">
    <location>
        <begin position="132"/>
        <end position="215"/>
    </location>
</feature>
<dbReference type="RefSeq" id="XP_020898072.1">
    <property type="nucleotide sequence ID" value="XM_021042413.2"/>
</dbReference>
<keyword evidence="2" id="KW-0472">Membrane</keyword>
<evidence type="ECO:0000256" key="2">
    <source>
        <dbReference type="SAM" id="Phobius"/>
    </source>
</evidence>
<dbReference type="EnsemblMetazoa" id="XM_021042410.2">
    <property type="protein sequence ID" value="XP_020898069.1"/>
    <property type="gene ID" value="LOC110236853"/>
</dbReference>
<proteinExistence type="predicted"/>
<dbReference type="Proteomes" id="UP000887567">
    <property type="component" value="Unplaced"/>
</dbReference>
<dbReference type="EnsemblMetazoa" id="XM_021042413.2">
    <property type="protein sequence ID" value="XP_020898072.1"/>
    <property type="gene ID" value="LOC110236853"/>
</dbReference>
<dbReference type="EnsemblMetazoa" id="XM_021042412.2">
    <property type="protein sequence ID" value="XP_020898071.1"/>
    <property type="gene ID" value="LOC110236853"/>
</dbReference>
<keyword evidence="2" id="KW-1133">Transmembrane helix</keyword>
<evidence type="ECO:0000256" key="1">
    <source>
        <dbReference type="SAM" id="MobiDB-lite"/>
    </source>
</evidence>
<dbReference type="AlphaFoldDB" id="A0A913X317"/>
<keyword evidence="4" id="KW-1185">Reference proteome</keyword>
<reference evidence="3" key="1">
    <citation type="submission" date="2022-11" db="UniProtKB">
        <authorList>
            <consortium name="EnsemblMetazoa"/>
        </authorList>
    </citation>
    <scope>IDENTIFICATION</scope>
</reference>
<dbReference type="GeneID" id="110236853"/>
<accession>A0A913X317</accession>
<dbReference type="EnsemblMetazoa" id="XM_021042411.2">
    <property type="protein sequence ID" value="XP_020898070.1"/>
    <property type="gene ID" value="LOC110236853"/>
</dbReference>
<name>A0A913X317_EXADI</name>
<feature type="transmembrane region" description="Helical" evidence="2">
    <location>
        <begin position="6"/>
        <end position="24"/>
    </location>
</feature>
<dbReference type="KEGG" id="epa:110236853"/>
<dbReference type="RefSeq" id="XP_020898070.1">
    <property type="nucleotide sequence ID" value="XM_021042411.2"/>
</dbReference>